<dbReference type="PATRIC" id="fig|29488.15.peg.1003"/>
<comment type="caution">
    <text evidence="2">The sequence shown here is derived from an EMBL/GenBank/DDBJ whole genome shotgun (WGS) entry which is preliminary data.</text>
</comment>
<dbReference type="EMBL" id="LOIC01000019">
    <property type="protein sequence ID" value="OCA55964.1"/>
    <property type="molecule type" value="Genomic_DNA"/>
</dbReference>
<sequence length="90" mass="10830">MKIENIRYLLGCYFHQDWDCEAPTDEGIMKLFVEKEQTEKVMLLKKEFEEILNSSEELTENFLYENNGYYSPSEDGLTVLQWFKKLNDYL</sequence>
<name>A0A1B8YLC3_9GAMM</name>
<reference evidence="3" key="1">
    <citation type="submission" date="2015-11" db="EMBL/GenBank/DDBJ databases">
        <authorList>
            <person name="Tobias N.J."/>
            <person name="Mishra B."/>
            <person name="Gupta D.K."/>
            <person name="Thines M."/>
            <person name="Stinear T.P."/>
            <person name="Bode H.B."/>
        </authorList>
    </citation>
    <scope>NUCLEOTIDE SEQUENCE [LARGE SCALE GENOMIC DNA]</scope>
    <source>
        <strain evidence="3">PB45.5</strain>
    </source>
</reference>
<dbReference type="RefSeq" id="WP_065389371.1">
    <property type="nucleotide sequence ID" value="NZ_CAWMQN010000019.1"/>
</dbReference>
<gene>
    <name evidence="2" type="ORF">Phpb_00917</name>
</gene>
<organism evidence="2 3">
    <name type="scientific">Photorhabdus namnaonensis</name>
    <dbReference type="NCBI Taxonomy" id="1851568"/>
    <lineage>
        <taxon>Bacteria</taxon>
        <taxon>Pseudomonadati</taxon>
        <taxon>Pseudomonadota</taxon>
        <taxon>Gammaproteobacteria</taxon>
        <taxon>Enterobacterales</taxon>
        <taxon>Morganellaceae</taxon>
        <taxon>Photorhabdus</taxon>
    </lineage>
</organism>
<protein>
    <recommendedName>
        <fullName evidence="1">CdiI immunity protein domain-containing protein</fullName>
    </recommendedName>
</protein>
<dbReference type="InterPro" id="IPR041129">
    <property type="entry name" value="CdiI_2"/>
</dbReference>
<feature type="domain" description="CdiI immunity protein" evidence="1">
    <location>
        <begin position="3"/>
        <end position="88"/>
    </location>
</feature>
<evidence type="ECO:0000259" key="1">
    <source>
        <dbReference type="Pfam" id="PF18593"/>
    </source>
</evidence>
<evidence type="ECO:0000313" key="2">
    <source>
        <dbReference type="EMBL" id="OCA55964.1"/>
    </source>
</evidence>
<dbReference type="Pfam" id="PF18593">
    <property type="entry name" value="CdiI_2"/>
    <property type="match status" value="1"/>
</dbReference>
<dbReference type="AlphaFoldDB" id="A0A1B8YLC3"/>
<accession>A0A1B8YLC3</accession>
<proteinExistence type="predicted"/>
<dbReference type="Proteomes" id="UP000092665">
    <property type="component" value="Unassembled WGS sequence"/>
</dbReference>
<keyword evidence="3" id="KW-1185">Reference proteome</keyword>
<evidence type="ECO:0000313" key="3">
    <source>
        <dbReference type="Proteomes" id="UP000092665"/>
    </source>
</evidence>